<dbReference type="InterPro" id="IPR000914">
    <property type="entry name" value="SBP_5_dom"/>
</dbReference>
<evidence type="ECO:0000256" key="1">
    <source>
        <dbReference type="ARBA" id="ARBA00005695"/>
    </source>
</evidence>
<keyword evidence="6" id="KW-1185">Reference proteome</keyword>
<evidence type="ECO:0000256" key="2">
    <source>
        <dbReference type="ARBA" id="ARBA00022448"/>
    </source>
</evidence>
<evidence type="ECO:0000256" key="3">
    <source>
        <dbReference type="ARBA" id="ARBA00022729"/>
    </source>
</evidence>
<comment type="similarity">
    <text evidence="1">Belongs to the bacterial solute-binding protein 5 family.</text>
</comment>
<organism evidence="5 6">
    <name type="scientific">Thioalkalicoccus limnaeus</name>
    <dbReference type="NCBI Taxonomy" id="120681"/>
    <lineage>
        <taxon>Bacteria</taxon>
        <taxon>Pseudomonadati</taxon>
        <taxon>Pseudomonadota</taxon>
        <taxon>Gammaproteobacteria</taxon>
        <taxon>Chromatiales</taxon>
        <taxon>Chromatiaceae</taxon>
        <taxon>Thioalkalicoccus</taxon>
    </lineage>
</organism>
<protein>
    <submittedName>
        <fullName evidence="5">ABC transporter substrate-binding protein</fullName>
    </submittedName>
</protein>
<comment type="caution">
    <text evidence="5">The sequence shown here is derived from an EMBL/GenBank/DDBJ whole genome shotgun (WGS) entry which is preliminary data.</text>
</comment>
<dbReference type="SUPFAM" id="SSF53850">
    <property type="entry name" value="Periplasmic binding protein-like II"/>
    <property type="match status" value="1"/>
</dbReference>
<dbReference type="PANTHER" id="PTHR30290:SF9">
    <property type="entry name" value="OLIGOPEPTIDE-BINDING PROTEIN APPA"/>
    <property type="match status" value="1"/>
</dbReference>
<dbReference type="PANTHER" id="PTHR30290">
    <property type="entry name" value="PERIPLASMIC BINDING COMPONENT OF ABC TRANSPORTER"/>
    <property type="match status" value="1"/>
</dbReference>
<proteinExistence type="inferred from homology"/>
<dbReference type="Proteomes" id="UP001564408">
    <property type="component" value="Unassembled WGS sequence"/>
</dbReference>
<feature type="non-terminal residue" evidence="5">
    <location>
        <position position="817"/>
    </location>
</feature>
<sequence>MWKKIAGPALLLAVIVALAVLLVDPWSRAPVPPGSGTVTAAPSDIVGRQGALVDRVVFTREGDLGKVTGLIESGTLHIFGQGITSSAVFRRLRDTEGAAYDLAYGSSMEVTVNPAGPLFANGDLNPFHVPAIREALNWLIDRRYVADELYGGLAVPRVLPLSTAFADYARLADQARALELYYRHDPLAARERIRREMEALGAELVGRLWHFEGRPVRLRLLIRTEDTRQQIGDYLANLLEDQGFRVDRLYRTAEEASRIWIAGDPRAGGWHLYTGGWVATVVNRDEAGSFSYYYTPRGRPEPLWQVYEPDPEFDAIAERLERRDYATWDERQVLMVRALELAMRDSVRVWVADQLNVAPRSRELDLASDLAGGVAGSWLWPYTIRFHGRVGGEVVFGVPNLLTEPWNPVAGSNWLYDQLIMRALDDPTLLPDPYTGLFWPQRIARAEVSVQQGVPVTRTHDWLTLDHEPEIRVSAEAWIDWDPTARRFVTVGERHPDGLTARTRTRVHYEAGFLARRWHDGSPMSLADLVLPWILAFDRADPDSPLYDASYVPTFEVFQRHFRGWHIVSREPLVIDVYSDQIFPDAESIVAARTPSVSPWHTLAVGILAERAGDLAFSSDKADRLEIGWMSLVAGPSLAILERHLARALQQAHVPYYEVLAAVLADGEPAARYQALTRWFEERRHFWVGDGPFYLRSVHPVERTVVLQRFEAFPDPADKWLRFTDPQIPELALDGPLVIALDQELELDLAISFAGEPYPAEAIETADFLLFDGTGRLVERGAAEPVAPGQWRIRLTPAQIAAVGPGANSLEVAVTSR</sequence>
<keyword evidence="2" id="KW-0813">Transport</keyword>
<accession>A0ABV4BGH2</accession>
<keyword evidence="3" id="KW-0732">Signal</keyword>
<dbReference type="Pfam" id="PF00496">
    <property type="entry name" value="SBP_bac_5"/>
    <property type="match status" value="1"/>
</dbReference>
<dbReference type="InterPro" id="IPR039424">
    <property type="entry name" value="SBP_5"/>
</dbReference>
<evidence type="ECO:0000313" key="6">
    <source>
        <dbReference type="Proteomes" id="UP001564408"/>
    </source>
</evidence>
<evidence type="ECO:0000259" key="4">
    <source>
        <dbReference type="Pfam" id="PF00496"/>
    </source>
</evidence>
<dbReference type="EMBL" id="JBDKXB010000009">
    <property type="protein sequence ID" value="MEY6432578.1"/>
    <property type="molecule type" value="Genomic_DNA"/>
</dbReference>
<gene>
    <name evidence="5" type="ORF">ABC977_09195</name>
</gene>
<feature type="domain" description="Solute-binding protein family 5" evidence="4">
    <location>
        <begin position="52"/>
        <end position="286"/>
    </location>
</feature>
<dbReference type="Gene3D" id="3.10.105.10">
    <property type="entry name" value="Dipeptide-binding Protein, Domain 3"/>
    <property type="match status" value="1"/>
</dbReference>
<dbReference type="RefSeq" id="WP_369666962.1">
    <property type="nucleotide sequence ID" value="NZ_JBDKXB010000009.1"/>
</dbReference>
<name>A0ABV4BGH2_9GAMM</name>
<evidence type="ECO:0000313" key="5">
    <source>
        <dbReference type="EMBL" id="MEY6432578.1"/>
    </source>
</evidence>
<reference evidence="5 6" key="1">
    <citation type="submission" date="2024-05" db="EMBL/GenBank/DDBJ databases">
        <title>Genome Sequence and Characterization of the New Strain Purple Sulfur Bacterium of Genus Thioalkalicoccus.</title>
        <authorList>
            <person name="Bryantseva I.A."/>
            <person name="Kyndt J.A."/>
            <person name="Imhoff J.F."/>
        </authorList>
    </citation>
    <scope>NUCLEOTIDE SEQUENCE [LARGE SCALE GENOMIC DNA]</scope>
    <source>
        <strain evidence="5 6">Um2</strain>
    </source>
</reference>